<feature type="transmembrane region" description="Helical" evidence="1">
    <location>
        <begin position="420"/>
        <end position="440"/>
    </location>
</feature>
<proteinExistence type="predicted"/>
<feature type="transmembrane region" description="Helical" evidence="1">
    <location>
        <begin position="499"/>
        <end position="521"/>
    </location>
</feature>
<evidence type="ECO:0000313" key="3">
    <source>
        <dbReference type="Proteomes" id="UP001430306"/>
    </source>
</evidence>
<evidence type="ECO:0000313" key="2">
    <source>
        <dbReference type="EMBL" id="MCC9643162.1"/>
    </source>
</evidence>
<keyword evidence="3" id="KW-1185">Reference proteome</keyword>
<feature type="transmembrane region" description="Helical" evidence="1">
    <location>
        <begin position="168"/>
        <end position="188"/>
    </location>
</feature>
<dbReference type="RefSeq" id="WP_230274098.1">
    <property type="nucleotide sequence ID" value="NZ_JAJKFW010000023.1"/>
</dbReference>
<name>A0ABS8NJP7_9BACT</name>
<feature type="transmembrane region" description="Helical" evidence="1">
    <location>
        <begin position="574"/>
        <end position="596"/>
    </location>
</feature>
<feature type="transmembrane region" description="Helical" evidence="1">
    <location>
        <begin position="209"/>
        <end position="227"/>
    </location>
</feature>
<organism evidence="2 3">
    <name type="scientific">Rhodopirellula halodulae</name>
    <dbReference type="NCBI Taxonomy" id="2894198"/>
    <lineage>
        <taxon>Bacteria</taxon>
        <taxon>Pseudomonadati</taxon>
        <taxon>Planctomycetota</taxon>
        <taxon>Planctomycetia</taxon>
        <taxon>Pirellulales</taxon>
        <taxon>Pirellulaceae</taxon>
        <taxon>Rhodopirellula</taxon>
    </lineage>
</organism>
<gene>
    <name evidence="2" type="ORF">LOC71_12825</name>
</gene>
<dbReference type="EMBL" id="JAJKFW010000023">
    <property type="protein sequence ID" value="MCC9643162.1"/>
    <property type="molecule type" value="Genomic_DNA"/>
</dbReference>
<feature type="transmembrane region" description="Helical" evidence="1">
    <location>
        <begin position="542"/>
        <end position="562"/>
    </location>
</feature>
<reference evidence="2" key="1">
    <citation type="submission" date="2021-11" db="EMBL/GenBank/DDBJ databases">
        <title>Genome sequence.</title>
        <authorList>
            <person name="Sun Q."/>
        </authorList>
    </citation>
    <scope>NUCLEOTIDE SEQUENCE</scope>
    <source>
        <strain evidence="2">JC740</strain>
    </source>
</reference>
<keyword evidence="1" id="KW-0812">Transmembrane</keyword>
<dbReference type="Proteomes" id="UP001430306">
    <property type="component" value="Unassembled WGS sequence"/>
</dbReference>
<keyword evidence="1" id="KW-0472">Membrane</keyword>
<feature type="transmembrane region" description="Helical" evidence="1">
    <location>
        <begin position="90"/>
        <end position="107"/>
    </location>
</feature>
<feature type="transmembrane region" description="Helical" evidence="1">
    <location>
        <begin position="58"/>
        <end position="78"/>
    </location>
</feature>
<feature type="transmembrane region" description="Helical" evidence="1">
    <location>
        <begin position="452"/>
        <end position="479"/>
    </location>
</feature>
<feature type="transmembrane region" description="Helical" evidence="1">
    <location>
        <begin position="294"/>
        <end position="318"/>
    </location>
</feature>
<evidence type="ECO:0000256" key="1">
    <source>
        <dbReference type="SAM" id="Phobius"/>
    </source>
</evidence>
<protein>
    <submittedName>
        <fullName evidence="2">Uncharacterized protein</fullName>
    </submittedName>
</protein>
<keyword evidence="1" id="KW-1133">Transmembrane helix</keyword>
<sequence>MSSSFPSTAPSNFPTPDRVATDWFDPDRSLDGLKFLARTQVRFRITRFWNRLFSPRQAIASVLSVTFVGLYLLAGITLLSRREANDPEQLRLWLSGGMILYALYHAVKQLWSQTNTDMDLVTLTEPDRLWLGGGPIARRTLVLREATSAIPSSMAKTVLLGVVLWRDAVSLVSLLLGVCLALVALELLRRLISHLIAALSPTERRYARATSLLVGLAMLMQLGIQTWQSTPPGSDPLQYVLSGMSEIGRYAGSTAIQSMAFALLPAASLASGEAITSDLAIPGIHQLLATIPVWLVQGLLAIFAVAVIAGLAECLVWADRWSSDRQRVYEQRRLKVLQQRRTSDDAFRNDMRHKAMLPTRIQRFGDWLARLLPDSYQGMSGLVVRQLQCVRRYAANVVVSFAIPMALSLSPLLTDQSTKQWVFVIGGIAFSSLLLAPPALQIDFRRDLKRMFLVRSLPLGDVAMCVGMLSVPVAITILFQWTTLGLGTLIASPPGWQTLWLFMALPSLAVATFSIENALFLAFPHHVHAQGIAMVIRAKVTFLWKGMMLAIAPMALVTFAMLCERALPSSMVGPVAFTGSLTAVWGVAGLAGWTLVRCWRRFDPLLDTPPE</sequence>
<feature type="transmembrane region" description="Helical" evidence="1">
    <location>
        <begin position="393"/>
        <end position="414"/>
    </location>
</feature>
<comment type="caution">
    <text evidence="2">The sequence shown here is derived from an EMBL/GenBank/DDBJ whole genome shotgun (WGS) entry which is preliminary data.</text>
</comment>
<accession>A0ABS8NJP7</accession>